<organism evidence="3 4">
    <name type="scientific">Geranomyces variabilis</name>
    <dbReference type="NCBI Taxonomy" id="109894"/>
    <lineage>
        <taxon>Eukaryota</taxon>
        <taxon>Fungi</taxon>
        <taxon>Fungi incertae sedis</taxon>
        <taxon>Chytridiomycota</taxon>
        <taxon>Chytridiomycota incertae sedis</taxon>
        <taxon>Chytridiomycetes</taxon>
        <taxon>Spizellomycetales</taxon>
        <taxon>Powellomycetaceae</taxon>
        <taxon>Geranomyces</taxon>
    </lineage>
</organism>
<dbReference type="InterPro" id="IPR036869">
    <property type="entry name" value="J_dom_sf"/>
</dbReference>
<feature type="compositionally biased region" description="Basic and acidic residues" evidence="1">
    <location>
        <begin position="384"/>
        <end position="393"/>
    </location>
</feature>
<proteinExistence type="predicted"/>
<accession>A0AAD5XV56</accession>
<dbReference type="SUPFAM" id="SSF46565">
    <property type="entry name" value="Chaperone J-domain"/>
    <property type="match status" value="1"/>
</dbReference>
<dbReference type="Gene3D" id="1.10.287.110">
    <property type="entry name" value="DnaJ domain"/>
    <property type="match status" value="1"/>
</dbReference>
<feature type="region of interest" description="Disordered" evidence="1">
    <location>
        <begin position="23"/>
        <end position="43"/>
    </location>
</feature>
<dbReference type="SMART" id="SM00271">
    <property type="entry name" value="DnaJ"/>
    <property type="match status" value="1"/>
</dbReference>
<comment type="caution">
    <text evidence="3">The sequence shown here is derived from an EMBL/GenBank/DDBJ whole genome shotgun (WGS) entry which is preliminary data.</text>
</comment>
<evidence type="ECO:0000256" key="1">
    <source>
        <dbReference type="SAM" id="MobiDB-lite"/>
    </source>
</evidence>
<feature type="domain" description="J" evidence="2">
    <location>
        <begin position="424"/>
        <end position="491"/>
    </location>
</feature>
<reference evidence="3" key="1">
    <citation type="submission" date="2020-05" db="EMBL/GenBank/DDBJ databases">
        <title>Phylogenomic resolution of chytrid fungi.</title>
        <authorList>
            <person name="Stajich J.E."/>
            <person name="Amses K."/>
            <person name="Simmons R."/>
            <person name="Seto K."/>
            <person name="Myers J."/>
            <person name="Bonds A."/>
            <person name="Quandt C.A."/>
            <person name="Barry K."/>
            <person name="Liu P."/>
            <person name="Grigoriev I."/>
            <person name="Longcore J.E."/>
            <person name="James T.Y."/>
        </authorList>
    </citation>
    <scope>NUCLEOTIDE SEQUENCE</scope>
    <source>
        <strain evidence="3">JEL0379</strain>
    </source>
</reference>
<evidence type="ECO:0000313" key="3">
    <source>
        <dbReference type="EMBL" id="KAJ3185636.1"/>
    </source>
</evidence>
<keyword evidence="4" id="KW-1185">Reference proteome</keyword>
<dbReference type="Pfam" id="PF00226">
    <property type="entry name" value="DnaJ"/>
    <property type="match status" value="1"/>
</dbReference>
<dbReference type="InterPro" id="IPR001623">
    <property type="entry name" value="DnaJ_domain"/>
</dbReference>
<dbReference type="PRINTS" id="PR00625">
    <property type="entry name" value="JDOMAIN"/>
</dbReference>
<dbReference type="InterPro" id="IPR050817">
    <property type="entry name" value="DjlA_DnaK_co-chaperone"/>
</dbReference>
<dbReference type="Proteomes" id="UP001212152">
    <property type="component" value="Unassembled WGS sequence"/>
</dbReference>
<feature type="compositionally biased region" description="Low complexity" evidence="1">
    <location>
        <begin position="394"/>
        <end position="405"/>
    </location>
</feature>
<dbReference type="EMBL" id="JADGJQ010000001">
    <property type="protein sequence ID" value="KAJ3185636.1"/>
    <property type="molecule type" value="Genomic_DNA"/>
</dbReference>
<feature type="region of interest" description="Disordered" evidence="1">
    <location>
        <begin position="353"/>
        <end position="419"/>
    </location>
</feature>
<evidence type="ECO:0000259" key="2">
    <source>
        <dbReference type="PROSITE" id="PS50076"/>
    </source>
</evidence>
<protein>
    <recommendedName>
        <fullName evidence="2">J domain-containing protein</fullName>
    </recommendedName>
</protein>
<name>A0AAD5XV56_9FUNG</name>
<gene>
    <name evidence="3" type="ORF">HDU87_000260</name>
</gene>
<dbReference type="PANTHER" id="PTHR24074">
    <property type="entry name" value="CO-CHAPERONE PROTEIN DJLA"/>
    <property type="match status" value="1"/>
</dbReference>
<dbReference type="PROSITE" id="PS50076">
    <property type="entry name" value="DNAJ_2"/>
    <property type="match status" value="1"/>
</dbReference>
<dbReference type="CDD" id="cd06257">
    <property type="entry name" value="DnaJ"/>
    <property type="match status" value="1"/>
</dbReference>
<sequence length="493" mass="55321">MRRPFPSLASWLPKSWQSWPARPTFRTRPEVPPSRGIQTGPRGAANLKAVPFTLTPADAEQRFRQHHEGWLTTSKALKNLKTERMLIPFWVFRAEMKVYIKYAQLGFSEYHMEYDFQRKEYRRVRRMRWESRAFGNVLVSTRELDGTEPSAQTYASFRFKKEYVEGIRAPSVWANAKPIQSVDIPAGVQADAFNMSARTAWERVVAQLRSEEEQRVEEQLKRETGASEVRGMQLAFDVASPRGSGDTAEATPVFLATYCFSGEYRGMVFNTFVNASTGQVGGQYIPQAERVGLLAGVGSTLVGLATGAFWGVGAGFFFWFVIPAAVGMLVARYWPLLWAGVYEGRRQWEQAKAAAFEQDAAGGGRGSRANTTGGQRSQQQRPPWWEEARHRAESSQQQQSWGSSSRRTRQSAGPAGASSRDPLGYYAALGVSPTATVQEIQGAFRGLALKHHPDRVPPEQKAKATAQFQKLTEAYTVLRDPKKRRNYDSRGMV</sequence>
<evidence type="ECO:0000313" key="4">
    <source>
        <dbReference type="Proteomes" id="UP001212152"/>
    </source>
</evidence>
<feature type="compositionally biased region" description="Polar residues" evidence="1">
    <location>
        <begin position="368"/>
        <end position="381"/>
    </location>
</feature>
<dbReference type="AlphaFoldDB" id="A0AAD5XV56"/>